<dbReference type="RefSeq" id="WP_129002972.1">
    <property type="nucleotide sequence ID" value="NZ_SDHZ01000001.1"/>
</dbReference>
<dbReference type="Proteomes" id="UP000290545">
    <property type="component" value="Unassembled WGS sequence"/>
</dbReference>
<evidence type="ECO:0008006" key="4">
    <source>
        <dbReference type="Google" id="ProtNLM"/>
    </source>
</evidence>
<protein>
    <recommendedName>
        <fullName evidence="4">Amino acid ABC transporter substrate-binding protein</fullName>
    </recommendedName>
</protein>
<dbReference type="SUPFAM" id="SSF53822">
    <property type="entry name" value="Periplasmic binding protein-like I"/>
    <property type="match status" value="1"/>
</dbReference>
<keyword evidence="1" id="KW-0732">Signal</keyword>
<dbReference type="Gene3D" id="3.40.50.2300">
    <property type="match status" value="2"/>
</dbReference>
<dbReference type="EMBL" id="SDHZ01000001">
    <property type="protein sequence ID" value="RXK87222.1"/>
    <property type="molecule type" value="Genomic_DNA"/>
</dbReference>
<organism evidence="2 3">
    <name type="scientific">Filimonas effusa</name>
    <dbReference type="NCBI Taxonomy" id="2508721"/>
    <lineage>
        <taxon>Bacteria</taxon>
        <taxon>Pseudomonadati</taxon>
        <taxon>Bacteroidota</taxon>
        <taxon>Chitinophagia</taxon>
        <taxon>Chitinophagales</taxon>
        <taxon>Chitinophagaceae</taxon>
        <taxon>Filimonas</taxon>
    </lineage>
</organism>
<dbReference type="OrthoDB" id="2149800at2"/>
<reference evidence="2 3" key="1">
    <citation type="submission" date="2019-01" db="EMBL/GenBank/DDBJ databases">
        <title>Filimonas sp. strain TTM-71.</title>
        <authorList>
            <person name="Chen W.-M."/>
        </authorList>
    </citation>
    <scope>NUCLEOTIDE SEQUENCE [LARGE SCALE GENOMIC DNA]</scope>
    <source>
        <strain evidence="2 3">TTM-71</strain>
    </source>
</reference>
<evidence type="ECO:0000256" key="1">
    <source>
        <dbReference type="SAM" id="SignalP"/>
    </source>
</evidence>
<feature type="signal peptide" evidence="1">
    <location>
        <begin position="1"/>
        <end position="23"/>
    </location>
</feature>
<name>A0A4Q1DCP3_9BACT</name>
<feature type="chain" id="PRO_5020477696" description="Amino acid ABC transporter substrate-binding protein" evidence="1">
    <location>
        <begin position="24"/>
        <end position="395"/>
    </location>
</feature>
<keyword evidence="3" id="KW-1185">Reference proteome</keyword>
<comment type="caution">
    <text evidence="2">The sequence shown here is derived from an EMBL/GenBank/DDBJ whole genome shotgun (WGS) entry which is preliminary data.</text>
</comment>
<gene>
    <name evidence="2" type="ORF">ESB13_10705</name>
</gene>
<proteinExistence type="predicted"/>
<dbReference type="AlphaFoldDB" id="A0A4Q1DCP3"/>
<accession>A0A4Q1DCP3</accession>
<evidence type="ECO:0000313" key="2">
    <source>
        <dbReference type="EMBL" id="RXK87222.1"/>
    </source>
</evidence>
<sequence length="395" mass="43886">MNPGTRLLVASAFLLCSVLSATAQQETSGKPMRVAVLAPLYLDSAFNGFTYKLGSSSIPKYILPGLDFYNGVMLAVDSLQNENMPIEVWVYDTKKLGQTIPGMLSGMEYLNFSLIVASFNNTAEQKLLSEFSFRKNIPVISATYPNDAGLNANPFFMMVNSTLKTHVEALHSYTQKNYAGTAAKLLFVTKPGPLETKIKSYFAAQDALAGKLNYKVITLTDNFTEDNLLPFMDSTRQNIIICGSVNEAFGSSIVRTLNAAPSYRTVAIGMPTWDGLKEITGAASKNIEIVYSTPYNFSRTDKTGSSIVKQYRSKYMGRPSDMVFKGFESMYHFSRLMLQYRANFINNVSDSGYKIANSFRFEPVRLTNTSFVPDYLENKKLYFVKVQGGVVKSVN</sequence>
<evidence type="ECO:0000313" key="3">
    <source>
        <dbReference type="Proteomes" id="UP000290545"/>
    </source>
</evidence>
<dbReference type="InterPro" id="IPR028082">
    <property type="entry name" value="Peripla_BP_I"/>
</dbReference>